<dbReference type="AlphaFoldDB" id="A0A840D044"/>
<feature type="transmembrane region" description="Helical" evidence="1">
    <location>
        <begin position="7"/>
        <end position="32"/>
    </location>
</feature>
<proteinExistence type="predicted"/>
<evidence type="ECO:0000256" key="1">
    <source>
        <dbReference type="SAM" id="Phobius"/>
    </source>
</evidence>
<protein>
    <submittedName>
        <fullName evidence="2">Uncharacterized protein</fullName>
    </submittedName>
</protein>
<gene>
    <name evidence="2" type="ORF">GGR06_003629</name>
</gene>
<organism evidence="2 3">
    <name type="scientific">Bacteroides reticulotermitis</name>
    <dbReference type="NCBI Taxonomy" id="1133319"/>
    <lineage>
        <taxon>Bacteria</taxon>
        <taxon>Pseudomonadati</taxon>
        <taxon>Bacteroidota</taxon>
        <taxon>Bacteroidia</taxon>
        <taxon>Bacteroidales</taxon>
        <taxon>Bacteroidaceae</taxon>
        <taxon>Bacteroides</taxon>
    </lineage>
</organism>
<name>A0A840D044_9BACE</name>
<keyword evidence="1" id="KW-0812">Transmembrane</keyword>
<evidence type="ECO:0000313" key="3">
    <source>
        <dbReference type="Proteomes" id="UP000560658"/>
    </source>
</evidence>
<accession>A0A840D044</accession>
<keyword evidence="1" id="KW-0472">Membrane</keyword>
<reference evidence="2" key="1">
    <citation type="submission" date="2020-08" db="EMBL/GenBank/DDBJ databases">
        <title>Genomic Encyclopedia of Type Strains, Phase IV (KMG-IV): sequencing the most valuable type-strain genomes for metagenomic binning, comparative biology and taxonomic classification.</title>
        <authorList>
            <person name="Goeker M."/>
        </authorList>
    </citation>
    <scope>NUCLEOTIDE SEQUENCE [LARGE SCALE GENOMIC DNA]</scope>
    <source>
        <strain evidence="2">DSM 105720</strain>
    </source>
</reference>
<evidence type="ECO:0000313" key="2">
    <source>
        <dbReference type="EMBL" id="MBB4045807.1"/>
    </source>
</evidence>
<sequence length="33" mass="3830">MRHSRNIPVVINSVTADLQMFAMNCSFIFLLFL</sequence>
<keyword evidence="3" id="KW-1185">Reference proteome</keyword>
<keyword evidence="1" id="KW-1133">Transmembrane helix</keyword>
<comment type="caution">
    <text evidence="2">The sequence shown here is derived from an EMBL/GenBank/DDBJ whole genome shotgun (WGS) entry which is preliminary data.</text>
</comment>
<dbReference type="EMBL" id="JACIER010000018">
    <property type="protein sequence ID" value="MBB4045807.1"/>
    <property type="molecule type" value="Genomic_DNA"/>
</dbReference>
<dbReference type="Proteomes" id="UP000560658">
    <property type="component" value="Unassembled WGS sequence"/>
</dbReference>